<keyword evidence="5 16" id="KW-1090">Inhibition of host innate immune response by virus</keyword>
<keyword evidence="2 16" id="KW-0244">Early protein</keyword>
<comment type="function">
    <text evidence="16">Plays a major role in the induction and maintenance of cellular transformation. E6 associates with host UBE3A/E6-AP ubiquitin-protein ligase and modulates its activity. Protects host keratinocytes from apoptosis by mediating the degradation of host BAK1. May also inhibit host immune response.</text>
</comment>
<protein>
    <recommendedName>
        <fullName evidence="16 17">Protein E6</fullName>
    </recommendedName>
</protein>
<dbReference type="GO" id="GO:0006355">
    <property type="term" value="P:regulation of DNA-templated transcription"/>
    <property type="evidence" value="ECO:0007669"/>
    <property type="project" value="UniProtKB-UniRule"/>
</dbReference>
<comment type="similarity">
    <text evidence="1 16 17">Belongs to the papillomaviridae E6 protein family.</text>
</comment>
<proteinExistence type="inferred from homology"/>
<evidence type="ECO:0000256" key="5">
    <source>
        <dbReference type="ARBA" id="ARBA00022632"/>
    </source>
</evidence>
<dbReference type="GO" id="GO:0008270">
    <property type="term" value="F:zinc ion binding"/>
    <property type="evidence" value="ECO:0007669"/>
    <property type="project" value="UniProtKB-KW"/>
</dbReference>
<evidence type="ECO:0000256" key="8">
    <source>
        <dbReference type="ARBA" id="ARBA00022833"/>
    </source>
</evidence>
<evidence type="ECO:0000256" key="15">
    <source>
        <dbReference type="ARBA" id="ARBA00023323"/>
    </source>
</evidence>
<dbReference type="GO" id="GO:0042025">
    <property type="term" value="C:host cell nucleus"/>
    <property type="evidence" value="ECO:0007669"/>
    <property type="project" value="UniProtKB-SubCell"/>
</dbReference>
<organism evidence="18">
    <name type="scientific">Human papillomavirus</name>
    <dbReference type="NCBI Taxonomy" id="10566"/>
    <lineage>
        <taxon>Viruses</taxon>
        <taxon>Monodnaviria</taxon>
        <taxon>Shotokuvirae</taxon>
        <taxon>Cossaviricota</taxon>
        <taxon>Papovaviricetes</taxon>
        <taxon>Zurhausenvirales</taxon>
        <taxon>Papillomaviridae</taxon>
    </lineage>
</organism>
<keyword evidence="9 16" id="KW-0805">Transcription regulation</keyword>
<evidence type="ECO:0000256" key="2">
    <source>
        <dbReference type="ARBA" id="ARBA00022518"/>
    </source>
</evidence>
<keyword evidence="6 16" id="KW-0479">Metal-binding</keyword>
<gene>
    <name evidence="16" type="primary">E6</name>
</gene>
<dbReference type="GO" id="GO:0039502">
    <property type="term" value="P:symbiont-mediated suppression of host type I interferon-mediated signaling pathway"/>
    <property type="evidence" value="ECO:0007669"/>
    <property type="project" value="UniProtKB-UniRule"/>
</dbReference>
<accession>A0A1Q1PPH2</accession>
<keyword evidence="11 16" id="KW-0010">Activator</keyword>
<dbReference type="HAMAP" id="MF_04006">
    <property type="entry name" value="HPV_E6"/>
    <property type="match status" value="1"/>
</dbReference>
<evidence type="ECO:0000256" key="17">
    <source>
        <dbReference type="RuleBase" id="RU363123"/>
    </source>
</evidence>
<evidence type="ECO:0000256" key="11">
    <source>
        <dbReference type="ARBA" id="ARBA00023159"/>
    </source>
</evidence>
<evidence type="ECO:0000256" key="7">
    <source>
        <dbReference type="ARBA" id="ARBA00022771"/>
    </source>
</evidence>
<keyword evidence="15 16" id="KW-1119">Modulation of host cell apoptosis by virus</keyword>
<comment type="subunit">
    <text evidence="16">Forms homodimers. Interacts with ubiquitin-protein ligase UBE3A/E6-AP; this interaction stimulates UBE3A ubiquitin activity. Interacts with host BAK1.</text>
</comment>
<keyword evidence="12 16" id="KW-0804">Transcription</keyword>
<keyword evidence="7 16" id="KW-0863">Zinc-finger</keyword>
<keyword evidence="13 16" id="KW-1035">Host cytoplasm</keyword>
<dbReference type="EMBL" id="KX781288">
    <property type="protein sequence ID" value="AQM73704.1"/>
    <property type="molecule type" value="Genomic_DNA"/>
</dbReference>
<reference evidence="18" key="1">
    <citation type="journal article" date="2016" name="J. Am. Acad. Dermatol.">
        <title>Human polyomavirus 6 and 7 are associated with pruritic and dyskeratotic dermatoses.</title>
        <authorList>
            <person name="Nguyen K.D."/>
            <person name="Lee E.E."/>
            <person name="Yue Y."/>
            <person name="Stork J."/>
            <person name="Pock L."/>
            <person name="North J.P."/>
            <person name="Vandergriff T."/>
            <person name="Cockerell C."/>
            <person name="Hosler G.A."/>
            <person name="Pastrana D.V."/>
            <person name="Buck C.B."/>
            <person name="Wang R.C."/>
        </authorList>
    </citation>
    <scope>NUCLEOTIDE SEQUENCE</scope>
    <source>
        <strain evidence="18">DyskD</strain>
    </source>
</reference>
<name>A0A1Q1PPH2_9PAPI</name>
<evidence type="ECO:0000256" key="1">
    <source>
        <dbReference type="ARBA" id="ARBA00006346"/>
    </source>
</evidence>
<evidence type="ECO:0000256" key="10">
    <source>
        <dbReference type="ARBA" id="ARBA00023125"/>
    </source>
</evidence>
<keyword evidence="10 16" id="KW-0238">DNA-binding</keyword>
<feature type="zinc finger region" evidence="16">
    <location>
        <begin position="100"/>
        <end position="136"/>
    </location>
</feature>
<dbReference type="GO" id="GO:0052150">
    <property type="term" value="P:symbiont-mediated perturbation of host apoptosis"/>
    <property type="evidence" value="ECO:0007669"/>
    <property type="project" value="UniProtKB-KW"/>
</dbReference>
<dbReference type="GO" id="GO:0039648">
    <property type="term" value="P:symbiont-mediated perturbation of host ubiquitin-like protein modification"/>
    <property type="evidence" value="ECO:0007669"/>
    <property type="project" value="UniProtKB-UniRule"/>
</dbReference>
<dbReference type="GO" id="GO:0003677">
    <property type="term" value="F:DNA binding"/>
    <property type="evidence" value="ECO:0007669"/>
    <property type="project" value="UniProtKB-UniRule"/>
</dbReference>
<dbReference type="SUPFAM" id="SSF161229">
    <property type="entry name" value="E6 C-terminal domain-like"/>
    <property type="match status" value="2"/>
</dbReference>
<dbReference type="InterPro" id="IPR001334">
    <property type="entry name" value="E6"/>
</dbReference>
<keyword evidence="4 16" id="KW-0945">Host-virus interaction</keyword>
<evidence type="ECO:0000256" key="4">
    <source>
        <dbReference type="ARBA" id="ARBA00022581"/>
    </source>
</evidence>
<keyword evidence="14 16" id="KW-0899">Viral immunoevasion</keyword>
<dbReference type="Pfam" id="PF00518">
    <property type="entry name" value="E6"/>
    <property type="match status" value="1"/>
</dbReference>
<comment type="caution">
    <text evidence="16">Lacks conserved residue(s) required for the propagation of feature annotation.</text>
</comment>
<evidence type="ECO:0000256" key="6">
    <source>
        <dbReference type="ARBA" id="ARBA00022723"/>
    </source>
</evidence>
<evidence type="ECO:0000256" key="13">
    <source>
        <dbReference type="ARBA" id="ARBA00023200"/>
    </source>
</evidence>
<evidence type="ECO:0000256" key="9">
    <source>
        <dbReference type="ARBA" id="ARBA00023015"/>
    </source>
</evidence>
<dbReference type="GO" id="GO:0006351">
    <property type="term" value="P:DNA-templated transcription"/>
    <property type="evidence" value="ECO:0007669"/>
    <property type="project" value="UniProtKB-UniRule"/>
</dbReference>
<comment type="subcellular location">
    <subcellularLocation>
        <location evidence="16 17">Host cytoplasm</location>
    </subcellularLocation>
    <subcellularLocation>
        <location evidence="16 17">Host nucleus</location>
    </subcellularLocation>
</comment>
<evidence type="ECO:0000256" key="12">
    <source>
        <dbReference type="ARBA" id="ARBA00023163"/>
    </source>
</evidence>
<dbReference type="GO" id="GO:0052170">
    <property type="term" value="P:symbiont-mediated suppression of host innate immune response"/>
    <property type="evidence" value="ECO:0007669"/>
    <property type="project" value="UniProtKB-KW"/>
</dbReference>
<feature type="zinc finger region" evidence="16">
    <location>
        <begin position="27"/>
        <end position="63"/>
    </location>
</feature>
<dbReference type="Gene3D" id="3.30.240.40">
    <property type="entry name" value="E6 early regulatory protein"/>
    <property type="match status" value="2"/>
</dbReference>
<evidence type="ECO:0000256" key="3">
    <source>
        <dbReference type="ARBA" id="ARBA00022562"/>
    </source>
</evidence>
<keyword evidence="8 16" id="KW-0862">Zinc</keyword>
<evidence type="ECO:0000313" key="18">
    <source>
        <dbReference type="EMBL" id="AQM73704.1"/>
    </source>
</evidence>
<sequence>MADSLPTSLDDYCKVFRVSFFDVRLQCVFCKRFLCLQELADFHVKHLSLIWKGCSCYSSCSNCLKLIARYEFENHCQCTVKSDLFEDVVNKKLKDVIVRCLYCYKLLDFIEKFDCCCRGLDFSLVRGHWRNCCRYCIRQI</sequence>
<evidence type="ECO:0000256" key="16">
    <source>
        <dbReference type="HAMAP-Rule" id="MF_04006"/>
    </source>
</evidence>
<dbReference type="InterPro" id="IPR038575">
    <property type="entry name" value="E6_sf"/>
</dbReference>
<evidence type="ECO:0000256" key="14">
    <source>
        <dbReference type="ARBA" id="ARBA00023280"/>
    </source>
</evidence>
<keyword evidence="3 16" id="KW-1048">Host nucleus</keyword>
<dbReference type="GO" id="GO:0030430">
    <property type="term" value="C:host cell cytoplasm"/>
    <property type="evidence" value="ECO:0007669"/>
    <property type="project" value="UniProtKB-SubCell"/>
</dbReference>